<dbReference type="AlphaFoldDB" id="A0A1X7VNB8"/>
<name>A0A1X7VNB8_AMPQE</name>
<proteinExistence type="predicted"/>
<evidence type="ECO:0000313" key="1">
    <source>
        <dbReference type="EnsemblMetazoa" id="Aqu2.1.41896_001"/>
    </source>
</evidence>
<dbReference type="EnsemblMetazoa" id="Aqu2.1.41896_001">
    <property type="protein sequence ID" value="Aqu2.1.41896_001"/>
    <property type="gene ID" value="Aqu2.1.41896"/>
</dbReference>
<dbReference type="InParanoid" id="A0A1X7VNB8"/>
<protein>
    <submittedName>
        <fullName evidence="1">Uncharacterized protein</fullName>
    </submittedName>
</protein>
<sequence>MTVLEFPINAKRIESFRFIPPERCLVRTVR</sequence>
<organism evidence="1">
    <name type="scientific">Amphimedon queenslandica</name>
    <name type="common">Sponge</name>
    <dbReference type="NCBI Taxonomy" id="400682"/>
    <lineage>
        <taxon>Eukaryota</taxon>
        <taxon>Metazoa</taxon>
        <taxon>Porifera</taxon>
        <taxon>Demospongiae</taxon>
        <taxon>Heteroscleromorpha</taxon>
        <taxon>Haplosclerida</taxon>
        <taxon>Niphatidae</taxon>
        <taxon>Amphimedon</taxon>
    </lineage>
</organism>
<accession>A0A1X7VNB8</accession>
<reference evidence="1" key="1">
    <citation type="submission" date="2017-05" db="UniProtKB">
        <authorList>
            <consortium name="EnsemblMetazoa"/>
        </authorList>
    </citation>
    <scope>IDENTIFICATION</scope>
</reference>